<comment type="similarity">
    <text evidence="2">Belongs to the FliH family.</text>
</comment>
<evidence type="ECO:0000256" key="5">
    <source>
        <dbReference type="ARBA" id="ARBA00022927"/>
    </source>
</evidence>
<feature type="domain" description="Flagellar assembly protein FliH/Type III secretion system HrpE" evidence="9">
    <location>
        <begin position="130"/>
        <end position="242"/>
    </location>
</feature>
<dbReference type="PANTHER" id="PTHR34982:SF1">
    <property type="entry name" value="FLAGELLAR ASSEMBLY PROTEIN FLIH"/>
    <property type="match status" value="1"/>
</dbReference>
<organism evidence="10 11">
    <name type="scientific">Cytobacillus purgationiresistens</name>
    <dbReference type="NCBI Taxonomy" id="863449"/>
    <lineage>
        <taxon>Bacteria</taxon>
        <taxon>Bacillati</taxon>
        <taxon>Bacillota</taxon>
        <taxon>Bacilli</taxon>
        <taxon>Bacillales</taxon>
        <taxon>Bacillaceae</taxon>
        <taxon>Cytobacillus</taxon>
    </lineage>
</organism>
<dbReference type="EMBL" id="JAUSUB010000007">
    <property type="protein sequence ID" value="MDQ0270230.1"/>
    <property type="molecule type" value="Genomic_DNA"/>
</dbReference>
<keyword evidence="6" id="KW-1006">Bacterial flagellum protein export</keyword>
<keyword evidence="4" id="KW-1005">Bacterial flagellum biogenesis</keyword>
<keyword evidence="10" id="KW-0969">Cilium</keyword>
<dbReference type="InterPro" id="IPR018035">
    <property type="entry name" value="Flagellar_FliH/T3SS_HrpE"/>
</dbReference>
<proteinExistence type="inferred from homology"/>
<keyword evidence="11" id="KW-1185">Reference proteome</keyword>
<dbReference type="InterPro" id="IPR051472">
    <property type="entry name" value="T3SS_Stator/FliH"/>
</dbReference>
<gene>
    <name evidence="10" type="ORF">J2S17_002105</name>
</gene>
<dbReference type="Pfam" id="PF02108">
    <property type="entry name" value="FliH"/>
    <property type="match status" value="1"/>
</dbReference>
<keyword evidence="8" id="KW-0175">Coiled coil</keyword>
<dbReference type="RefSeq" id="WP_307474470.1">
    <property type="nucleotide sequence ID" value="NZ_JAUSUB010000007.1"/>
</dbReference>
<evidence type="ECO:0000259" key="9">
    <source>
        <dbReference type="Pfam" id="PF02108"/>
    </source>
</evidence>
<keyword evidence="5" id="KW-0653">Protein transport</keyword>
<evidence type="ECO:0000256" key="3">
    <source>
        <dbReference type="ARBA" id="ARBA00022448"/>
    </source>
</evidence>
<dbReference type="InterPro" id="IPR022524">
    <property type="entry name" value="FliH_Bacilli"/>
</dbReference>
<comment type="function">
    <text evidence="1">Needed for flagellar regrowth and assembly.</text>
</comment>
<keyword evidence="3" id="KW-0813">Transport</keyword>
<keyword evidence="10" id="KW-0966">Cell projection</keyword>
<evidence type="ECO:0000256" key="7">
    <source>
        <dbReference type="NCBIfam" id="TIGR03825"/>
    </source>
</evidence>
<dbReference type="Proteomes" id="UP001238088">
    <property type="component" value="Unassembled WGS sequence"/>
</dbReference>
<evidence type="ECO:0000313" key="10">
    <source>
        <dbReference type="EMBL" id="MDQ0270230.1"/>
    </source>
</evidence>
<reference evidence="10 11" key="1">
    <citation type="submission" date="2023-07" db="EMBL/GenBank/DDBJ databases">
        <title>Genomic Encyclopedia of Type Strains, Phase IV (KMG-IV): sequencing the most valuable type-strain genomes for metagenomic binning, comparative biology and taxonomic classification.</title>
        <authorList>
            <person name="Goeker M."/>
        </authorList>
    </citation>
    <scope>NUCLEOTIDE SEQUENCE [LARGE SCALE GENOMIC DNA]</scope>
    <source>
        <strain evidence="10 11">DSM 23494</strain>
    </source>
</reference>
<evidence type="ECO:0000313" key="11">
    <source>
        <dbReference type="Proteomes" id="UP001238088"/>
    </source>
</evidence>
<feature type="coiled-coil region" evidence="8">
    <location>
        <begin position="42"/>
        <end position="91"/>
    </location>
</feature>
<name>A0ABU0AJH6_9BACI</name>
<evidence type="ECO:0000256" key="4">
    <source>
        <dbReference type="ARBA" id="ARBA00022795"/>
    </source>
</evidence>
<evidence type="ECO:0000256" key="6">
    <source>
        <dbReference type="ARBA" id="ARBA00023225"/>
    </source>
</evidence>
<protein>
    <recommendedName>
        <fullName evidence="7">Flagellar assembly protein FliH</fullName>
    </recommendedName>
</protein>
<evidence type="ECO:0000256" key="8">
    <source>
        <dbReference type="SAM" id="Coils"/>
    </source>
</evidence>
<dbReference type="NCBIfam" id="TIGR03825">
    <property type="entry name" value="FliH_bacil"/>
    <property type="match status" value="1"/>
</dbReference>
<keyword evidence="10" id="KW-0282">Flagellum</keyword>
<accession>A0ABU0AJH6</accession>
<evidence type="ECO:0000256" key="2">
    <source>
        <dbReference type="ARBA" id="ARBA00006602"/>
    </source>
</evidence>
<evidence type="ECO:0000256" key="1">
    <source>
        <dbReference type="ARBA" id="ARBA00003041"/>
    </source>
</evidence>
<dbReference type="PANTHER" id="PTHR34982">
    <property type="entry name" value="YOP PROTEINS TRANSLOCATION PROTEIN L"/>
    <property type="match status" value="1"/>
</dbReference>
<sequence length="265" mass="30200">MSRLYKVQQPLSHEQAKMKVISVKQLSDSSGSLDKETPIPNLKQMEKMIKDAEAKADQIIITARQEADKLREALVAERQALQIEREQVLEQAIQEGHQSGLESGRTTGYEEYIAIINEAKGIVHSAKVDHDDHIQSAEQTILLLGMKVAEKITGNVIHQQDNHFLSYVKRSLKEARQYRDIQLHVHPERYEYILSFKDELLSLFPNEISLYVFPNEEITKDNCLIESDNGRIDASVKSQIEEIKLKLLEVLETGGHESRAAFGRN</sequence>
<comment type="caution">
    <text evidence="10">The sequence shown here is derived from an EMBL/GenBank/DDBJ whole genome shotgun (WGS) entry which is preliminary data.</text>
</comment>